<organism evidence="8 9">
    <name type="scientific">Clytia hemisphaerica</name>
    <dbReference type="NCBI Taxonomy" id="252671"/>
    <lineage>
        <taxon>Eukaryota</taxon>
        <taxon>Metazoa</taxon>
        <taxon>Cnidaria</taxon>
        <taxon>Hydrozoa</taxon>
        <taxon>Hydroidolina</taxon>
        <taxon>Leptothecata</taxon>
        <taxon>Obeliida</taxon>
        <taxon>Clytiidae</taxon>
        <taxon>Clytia</taxon>
    </lineage>
</organism>
<keyword evidence="9" id="KW-1185">Reference proteome</keyword>
<feature type="chain" id="PRO_5029723389" description="GH18 domain-containing protein" evidence="6">
    <location>
        <begin position="19"/>
        <end position="435"/>
    </location>
</feature>
<evidence type="ECO:0000256" key="5">
    <source>
        <dbReference type="RuleBase" id="RU004453"/>
    </source>
</evidence>
<feature type="signal peptide" evidence="6">
    <location>
        <begin position="1"/>
        <end position="18"/>
    </location>
</feature>
<evidence type="ECO:0000256" key="4">
    <source>
        <dbReference type="RuleBase" id="RU000489"/>
    </source>
</evidence>
<dbReference type="InterPro" id="IPR001223">
    <property type="entry name" value="Glyco_hydro18_cat"/>
</dbReference>
<evidence type="ECO:0000256" key="2">
    <source>
        <dbReference type="ARBA" id="ARBA00023157"/>
    </source>
</evidence>
<accession>A0A7M6DNK0</accession>
<comment type="similarity">
    <text evidence="5">Belongs to the glycosyl hydrolase 18 family.</text>
</comment>
<reference evidence="8" key="1">
    <citation type="submission" date="2021-01" db="UniProtKB">
        <authorList>
            <consortium name="EnsemblMetazoa"/>
        </authorList>
    </citation>
    <scope>IDENTIFICATION</scope>
</reference>
<dbReference type="OrthoDB" id="76388at2759"/>
<dbReference type="RefSeq" id="XP_066932240.1">
    <property type="nucleotide sequence ID" value="XM_067076139.1"/>
</dbReference>
<dbReference type="InterPro" id="IPR050314">
    <property type="entry name" value="Glycosyl_Hydrlase_18"/>
</dbReference>
<evidence type="ECO:0000313" key="8">
    <source>
        <dbReference type="EnsemblMetazoa" id="CLYHEMP018256.1"/>
    </source>
</evidence>
<keyword evidence="2" id="KW-1015">Disulfide bond</keyword>
<sequence>MRLLTIFTLGLIVAFAQSSRITVCYYTNWAQYRYGDGVKFLPEDIDPNLCTHILYSFAKIDPTSHEVLNYEWNDDSMIQRVIALKTQNPSLKVICSIGGWNHEKQPRYSNMAQTAATRKTFIDSLMKYLSDHKYDGVDIDWEYPGNRPTGTPAGDKEKYTTLLQEIRARFTQENTGYSLTASVAAGRKVIVKAYEIEKIKDYVDWVNLMAYDLHGSWENVTGHTTAMADVVPTVPDSLNAWLEGGMPPSQIALGIATYGRSFTLANAKNAELGAPANGPGLAGRYTRAQGFLSYYEVCASDWDAMTTYEASAAKAPYASKNNQWIGYETPESVAYKVKTLVNGHNLKGIAVWALDLDDFGNKFCKLGKYPIINAAKNAMSADANDNKIKFHSSARKQKVCVANPRWHSFKTSLEKWCKLECLNAKLCPPWMCMCF</sequence>
<dbReference type="PANTHER" id="PTHR11177">
    <property type="entry name" value="CHITINASE"/>
    <property type="match status" value="1"/>
</dbReference>
<dbReference type="Gene3D" id="3.20.20.80">
    <property type="entry name" value="Glycosidases"/>
    <property type="match status" value="1"/>
</dbReference>
<dbReference type="AlphaFoldDB" id="A0A7M6DNK0"/>
<feature type="domain" description="GH18" evidence="7">
    <location>
        <begin position="20"/>
        <end position="382"/>
    </location>
</feature>
<dbReference type="InterPro" id="IPR029070">
    <property type="entry name" value="Chitinase_insertion_sf"/>
</dbReference>
<dbReference type="InterPro" id="IPR011583">
    <property type="entry name" value="Chitinase_II/V-like_cat"/>
</dbReference>
<dbReference type="Pfam" id="PF00704">
    <property type="entry name" value="Glyco_hydro_18"/>
    <property type="match status" value="1"/>
</dbReference>
<dbReference type="PROSITE" id="PS01095">
    <property type="entry name" value="GH18_1"/>
    <property type="match status" value="1"/>
</dbReference>
<keyword evidence="6" id="KW-0732">Signal</keyword>
<proteinExistence type="inferred from homology"/>
<dbReference type="EnsemblMetazoa" id="CLYHEMT018256.1">
    <property type="protein sequence ID" value="CLYHEMP018256.1"/>
    <property type="gene ID" value="CLYHEMG018256"/>
</dbReference>
<evidence type="ECO:0000256" key="3">
    <source>
        <dbReference type="ARBA" id="ARBA00023295"/>
    </source>
</evidence>
<dbReference type="InterPro" id="IPR017853">
    <property type="entry name" value="GH"/>
</dbReference>
<evidence type="ECO:0000256" key="6">
    <source>
        <dbReference type="SAM" id="SignalP"/>
    </source>
</evidence>
<dbReference type="GO" id="GO:0008061">
    <property type="term" value="F:chitin binding"/>
    <property type="evidence" value="ECO:0007669"/>
    <property type="project" value="InterPro"/>
</dbReference>
<dbReference type="GO" id="GO:0005975">
    <property type="term" value="P:carbohydrate metabolic process"/>
    <property type="evidence" value="ECO:0007669"/>
    <property type="project" value="InterPro"/>
</dbReference>
<protein>
    <recommendedName>
        <fullName evidence="7">GH18 domain-containing protein</fullName>
    </recommendedName>
</protein>
<dbReference type="SUPFAM" id="SSF54556">
    <property type="entry name" value="Chitinase insertion domain"/>
    <property type="match status" value="1"/>
</dbReference>
<dbReference type="InterPro" id="IPR001579">
    <property type="entry name" value="Glyco_hydro_18_chit_AS"/>
</dbReference>
<keyword evidence="1 4" id="KW-0378">Hydrolase</keyword>
<dbReference type="Gene3D" id="3.10.50.10">
    <property type="match status" value="1"/>
</dbReference>
<dbReference type="FunFam" id="3.10.50.10:FF:000001">
    <property type="entry name" value="Chitinase 3-like 1"/>
    <property type="match status" value="1"/>
</dbReference>
<dbReference type="GO" id="GO:0006032">
    <property type="term" value="P:chitin catabolic process"/>
    <property type="evidence" value="ECO:0007669"/>
    <property type="project" value="TreeGrafter"/>
</dbReference>
<dbReference type="SMART" id="SM00636">
    <property type="entry name" value="Glyco_18"/>
    <property type="match status" value="1"/>
</dbReference>
<dbReference type="GO" id="GO:0005576">
    <property type="term" value="C:extracellular region"/>
    <property type="evidence" value="ECO:0007669"/>
    <property type="project" value="TreeGrafter"/>
</dbReference>
<dbReference type="GeneID" id="136819895"/>
<evidence type="ECO:0000256" key="1">
    <source>
        <dbReference type="ARBA" id="ARBA00022801"/>
    </source>
</evidence>
<keyword evidence="3 4" id="KW-0326">Glycosidase</keyword>
<dbReference type="PANTHER" id="PTHR11177:SF317">
    <property type="entry name" value="CHITINASE 12-RELATED"/>
    <property type="match status" value="1"/>
</dbReference>
<evidence type="ECO:0000259" key="7">
    <source>
        <dbReference type="PROSITE" id="PS51910"/>
    </source>
</evidence>
<evidence type="ECO:0000313" key="9">
    <source>
        <dbReference type="Proteomes" id="UP000594262"/>
    </source>
</evidence>
<name>A0A7M6DNK0_9CNID</name>
<dbReference type="SUPFAM" id="SSF51445">
    <property type="entry name" value="(Trans)glycosidases"/>
    <property type="match status" value="1"/>
</dbReference>
<dbReference type="PROSITE" id="PS51910">
    <property type="entry name" value="GH18_2"/>
    <property type="match status" value="1"/>
</dbReference>
<dbReference type="Proteomes" id="UP000594262">
    <property type="component" value="Unplaced"/>
</dbReference>
<dbReference type="GO" id="GO:0004568">
    <property type="term" value="F:chitinase activity"/>
    <property type="evidence" value="ECO:0007669"/>
    <property type="project" value="TreeGrafter"/>
</dbReference>